<name>E4TYP8_SULKY</name>
<dbReference type="HOGENOM" id="CLU_1089589_0_0_7"/>
<evidence type="ECO:0000313" key="2">
    <source>
        <dbReference type="Proteomes" id="UP000008721"/>
    </source>
</evidence>
<dbReference type="KEGG" id="sku:Sulku_1377"/>
<proteinExistence type="predicted"/>
<gene>
    <name evidence="1" type="ordered locus">Sulku_1377</name>
</gene>
<reference evidence="1 2" key="1">
    <citation type="journal article" date="2012" name="Stand. Genomic Sci.">
        <title>Complete genome sequence of the sulfur compounds oxidizing chemolithoautotroph Sulfuricurvum kujiense type strain (YK-1(T)).</title>
        <authorList>
            <person name="Han C."/>
            <person name="Kotsyurbenko O."/>
            <person name="Chertkov O."/>
            <person name="Held B."/>
            <person name="Lapidus A."/>
            <person name="Nolan M."/>
            <person name="Lucas S."/>
            <person name="Hammon N."/>
            <person name="Deshpande S."/>
            <person name="Cheng J.F."/>
            <person name="Tapia R."/>
            <person name="Goodwin L.A."/>
            <person name="Pitluck S."/>
            <person name="Liolios K."/>
            <person name="Pagani I."/>
            <person name="Ivanova N."/>
            <person name="Mavromatis K."/>
            <person name="Mikhailova N."/>
            <person name="Pati A."/>
            <person name="Chen A."/>
            <person name="Palaniappan K."/>
            <person name="Land M."/>
            <person name="Hauser L."/>
            <person name="Chang Y.J."/>
            <person name="Jeffries C.D."/>
            <person name="Brambilla E.M."/>
            <person name="Rohde M."/>
            <person name="Spring S."/>
            <person name="Sikorski J."/>
            <person name="Goker M."/>
            <person name="Woyke T."/>
            <person name="Bristow J."/>
            <person name="Eisen J.A."/>
            <person name="Markowitz V."/>
            <person name="Hugenholtz P."/>
            <person name="Kyrpides N.C."/>
            <person name="Klenk H.P."/>
            <person name="Detter J.C."/>
        </authorList>
    </citation>
    <scope>NUCLEOTIDE SEQUENCE [LARGE SCALE GENOMIC DNA]</scope>
    <source>
        <strain evidence="2">ATCC BAA-921 / DSM 16994 / JCM 11577 / YK-1</strain>
    </source>
</reference>
<dbReference type="eggNOG" id="ENOG5032PP4">
    <property type="taxonomic scope" value="Bacteria"/>
</dbReference>
<dbReference type="EMBL" id="CP002355">
    <property type="protein sequence ID" value="ADR34039.1"/>
    <property type="molecule type" value="Genomic_DNA"/>
</dbReference>
<accession>E4TYP8</accession>
<protein>
    <submittedName>
        <fullName evidence="1">Uncharacterized protein</fullName>
    </submittedName>
</protein>
<sequence>MKYQMLKYSRQRVKVQKIIINQKYFGSIELENTDEAKRLFAKVKRAFGEGKAMNIGIIFPPYKLKALESYQKGGAREELADIELYIELGKVLKFDTTDAQKLKNKIELINDIAHNHYNISKRLTLINKSKATQNRGDYLFWDIENFSNIGSLFNDVIEKFDIPDNRIYVAANPDSLYLYKSQWEADLYDYKKTLQSFNFTKCDHGKNVADDILLGHFQTLSLKNANVYLMTFDRELKERFIAECHPSNNLFILEK</sequence>
<keyword evidence="2" id="KW-1185">Reference proteome</keyword>
<evidence type="ECO:0000313" key="1">
    <source>
        <dbReference type="EMBL" id="ADR34039.1"/>
    </source>
</evidence>
<dbReference type="AlphaFoldDB" id="E4TYP8"/>
<organism evidence="1 2">
    <name type="scientific">Sulfuricurvum kujiense (strain ATCC BAA-921 / DSM 16994 / JCM 11577 / YK-1)</name>
    <dbReference type="NCBI Taxonomy" id="709032"/>
    <lineage>
        <taxon>Bacteria</taxon>
        <taxon>Pseudomonadati</taxon>
        <taxon>Campylobacterota</taxon>
        <taxon>Epsilonproteobacteria</taxon>
        <taxon>Campylobacterales</taxon>
        <taxon>Sulfurimonadaceae</taxon>
        <taxon>Sulfuricurvum</taxon>
    </lineage>
</organism>
<dbReference type="Proteomes" id="UP000008721">
    <property type="component" value="Chromosome"/>
</dbReference>